<keyword evidence="5 7" id="KW-0687">Ribonucleoprotein</keyword>
<protein>
    <recommendedName>
        <fullName evidence="6 7">Large ribosomal subunit protein uL18</fullName>
    </recommendedName>
</protein>
<dbReference type="RefSeq" id="WP_079653968.1">
    <property type="nucleotide sequence ID" value="NZ_LT670846.1"/>
</dbReference>
<comment type="function">
    <text evidence="7">This is one of the proteins that bind and probably mediate the attachment of the 5S RNA into the large ribosomal subunit, where it forms part of the central protuberance.</text>
</comment>
<evidence type="ECO:0000256" key="4">
    <source>
        <dbReference type="ARBA" id="ARBA00022980"/>
    </source>
</evidence>
<dbReference type="InterPro" id="IPR057268">
    <property type="entry name" value="Ribosomal_L18"/>
</dbReference>
<evidence type="ECO:0000256" key="7">
    <source>
        <dbReference type="HAMAP-Rule" id="MF_01337"/>
    </source>
</evidence>
<comment type="subunit">
    <text evidence="7">Part of the 50S ribosomal subunit; part of the 5S rRNA/L5/L18/L25 subcomplex. Contacts the 5S and 23S rRNAs.</text>
</comment>
<evidence type="ECO:0000256" key="2">
    <source>
        <dbReference type="ARBA" id="ARBA00022730"/>
    </source>
</evidence>
<keyword evidence="4 7" id="KW-0689">Ribosomal protein</keyword>
<sequence>MAKLTRQERRERRHKRIRKKIFGTPERPRLCVYRSLNAFYAQIIDDTKGITLVSASSIDKDYVQMFGKRGGKSIEDVKKVAQLLVKKAKEKGITKVVFDRNGFLYHGKIKAFADACRELGLEF</sequence>
<dbReference type="GO" id="GO:0003735">
    <property type="term" value="F:structural constituent of ribosome"/>
    <property type="evidence" value="ECO:0007669"/>
    <property type="project" value="InterPro"/>
</dbReference>
<gene>
    <name evidence="7" type="primary">rplR</name>
    <name evidence="8" type="ORF">SAMN05444391_0829</name>
</gene>
<dbReference type="NCBIfam" id="TIGR00060">
    <property type="entry name" value="L18_bact"/>
    <property type="match status" value="1"/>
</dbReference>
<dbReference type="FunFam" id="3.30.420.100:FF:000001">
    <property type="entry name" value="50S ribosomal protein L18"/>
    <property type="match status" value="1"/>
</dbReference>
<dbReference type="PANTHER" id="PTHR12899:SF3">
    <property type="entry name" value="LARGE RIBOSOMAL SUBUNIT PROTEIN UL18M"/>
    <property type="match status" value="1"/>
</dbReference>
<evidence type="ECO:0000256" key="6">
    <source>
        <dbReference type="ARBA" id="ARBA00035197"/>
    </source>
</evidence>
<dbReference type="CDD" id="cd00432">
    <property type="entry name" value="Ribosomal_L18_L5e"/>
    <property type="match status" value="1"/>
</dbReference>
<dbReference type="AlphaFoldDB" id="A0A1M6S060"/>
<keyword evidence="9" id="KW-1185">Reference proteome</keyword>
<evidence type="ECO:0000313" key="8">
    <source>
        <dbReference type="EMBL" id="SHK38101.1"/>
    </source>
</evidence>
<comment type="similarity">
    <text evidence="1 7">Belongs to the universal ribosomal protein uL18 family.</text>
</comment>
<dbReference type="Gene3D" id="3.30.420.100">
    <property type="match status" value="1"/>
</dbReference>
<name>A0A1M6S060_9AQUI</name>
<dbReference type="STRING" id="381751.SAMN05444391_0829"/>
<dbReference type="SUPFAM" id="SSF53137">
    <property type="entry name" value="Translational machinery components"/>
    <property type="match status" value="1"/>
</dbReference>
<reference evidence="8 9" key="1">
    <citation type="submission" date="2016-11" db="EMBL/GenBank/DDBJ databases">
        <authorList>
            <person name="Jaros S."/>
            <person name="Januszkiewicz K."/>
            <person name="Wedrychowicz H."/>
        </authorList>
    </citation>
    <scope>NUCLEOTIDE SEQUENCE [LARGE SCALE GENOMIC DNA]</scope>
    <source>
        <strain evidence="8 9">DSM 19557</strain>
    </source>
</reference>
<dbReference type="HAMAP" id="MF_01337_B">
    <property type="entry name" value="Ribosomal_uL18_B"/>
    <property type="match status" value="1"/>
</dbReference>
<dbReference type="EMBL" id="LT670846">
    <property type="protein sequence ID" value="SHK38101.1"/>
    <property type="molecule type" value="Genomic_DNA"/>
</dbReference>
<evidence type="ECO:0000256" key="3">
    <source>
        <dbReference type="ARBA" id="ARBA00022884"/>
    </source>
</evidence>
<keyword evidence="3 7" id="KW-0694">RNA-binding</keyword>
<dbReference type="PANTHER" id="PTHR12899">
    <property type="entry name" value="39S RIBOSOMAL PROTEIN L18, MITOCHONDRIAL"/>
    <property type="match status" value="1"/>
</dbReference>
<dbReference type="GO" id="GO:0008097">
    <property type="term" value="F:5S rRNA binding"/>
    <property type="evidence" value="ECO:0007669"/>
    <property type="project" value="TreeGrafter"/>
</dbReference>
<dbReference type="OrthoDB" id="9810939at2"/>
<dbReference type="InterPro" id="IPR005484">
    <property type="entry name" value="Ribosomal_uL18_bac/plant/anim"/>
</dbReference>
<dbReference type="Pfam" id="PF00861">
    <property type="entry name" value="Ribosomal_L18p"/>
    <property type="match status" value="1"/>
</dbReference>
<evidence type="ECO:0000256" key="5">
    <source>
        <dbReference type="ARBA" id="ARBA00023274"/>
    </source>
</evidence>
<evidence type="ECO:0000313" key="9">
    <source>
        <dbReference type="Proteomes" id="UP000189810"/>
    </source>
</evidence>
<proteinExistence type="inferred from homology"/>
<dbReference type="Proteomes" id="UP000189810">
    <property type="component" value="Chromosome I"/>
</dbReference>
<accession>A0A1M6S060</accession>
<keyword evidence="2 7" id="KW-0699">rRNA-binding</keyword>
<organism evidence="8 9">
    <name type="scientific">Thermocrinis minervae</name>
    <dbReference type="NCBI Taxonomy" id="381751"/>
    <lineage>
        <taxon>Bacteria</taxon>
        <taxon>Pseudomonadati</taxon>
        <taxon>Aquificota</taxon>
        <taxon>Aquificia</taxon>
        <taxon>Aquificales</taxon>
        <taxon>Aquificaceae</taxon>
        <taxon>Thermocrinis</taxon>
    </lineage>
</organism>
<evidence type="ECO:0000256" key="1">
    <source>
        <dbReference type="ARBA" id="ARBA00007116"/>
    </source>
</evidence>
<dbReference type="GO" id="GO:0006412">
    <property type="term" value="P:translation"/>
    <property type="evidence" value="ECO:0007669"/>
    <property type="project" value="UniProtKB-UniRule"/>
</dbReference>
<dbReference type="GO" id="GO:0022625">
    <property type="term" value="C:cytosolic large ribosomal subunit"/>
    <property type="evidence" value="ECO:0007669"/>
    <property type="project" value="TreeGrafter"/>
</dbReference>
<dbReference type="InterPro" id="IPR004389">
    <property type="entry name" value="Ribosomal_uL18_bac-type"/>
</dbReference>